<sequence length="58" mass="6361">MPRTSVGHQQLPPATKLSEKAIDVVLTHFGFLAAGDDSGHHSASNRSRWIRLVARIVK</sequence>
<name>A0A2P5BXP5_PARAD</name>
<accession>A0A2P5BXP5</accession>
<organism evidence="1 2">
    <name type="scientific">Parasponia andersonii</name>
    <name type="common">Sponia andersonii</name>
    <dbReference type="NCBI Taxonomy" id="3476"/>
    <lineage>
        <taxon>Eukaryota</taxon>
        <taxon>Viridiplantae</taxon>
        <taxon>Streptophyta</taxon>
        <taxon>Embryophyta</taxon>
        <taxon>Tracheophyta</taxon>
        <taxon>Spermatophyta</taxon>
        <taxon>Magnoliopsida</taxon>
        <taxon>eudicotyledons</taxon>
        <taxon>Gunneridae</taxon>
        <taxon>Pentapetalae</taxon>
        <taxon>rosids</taxon>
        <taxon>fabids</taxon>
        <taxon>Rosales</taxon>
        <taxon>Cannabaceae</taxon>
        <taxon>Parasponia</taxon>
    </lineage>
</organism>
<dbReference type="EMBL" id="JXTB01000205">
    <property type="protein sequence ID" value="PON53575.1"/>
    <property type="molecule type" value="Genomic_DNA"/>
</dbReference>
<protein>
    <submittedName>
        <fullName evidence="1">Uncharacterized protein</fullName>
    </submittedName>
</protein>
<proteinExistence type="predicted"/>
<evidence type="ECO:0000313" key="2">
    <source>
        <dbReference type="Proteomes" id="UP000237105"/>
    </source>
</evidence>
<comment type="caution">
    <text evidence="1">The sequence shown here is derived from an EMBL/GenBank/DDBJ whole genome shotgun (WGS) entry which is preliminary data.</text>
</comment>
<evidence type="ECO:0000313" key="1">
    <source>
        <dbReference type="EMBL" id="PON53575.1"/>
    </source>
</evidence>
<dbReference type="AlphaFoldDB" id="A0A2P5BXP5"/>
<gene>
    <name evidence="1" type="ORF">PanWU01x14_201330</name>
</gene>
<reference evidence="2" key="1">
    <citation type="submission" date="2016-06" db="EMBL/GenBank/DDBJ databases">
        <title>Parallel loss of symbiosis genes in relatives of nitrogen-fixing non-legume Parasponia.</title>
        <authorList>
            <person name="Van Velzen R."/>
            <person name="Holmer R."/>
            <person name="Bu F."/>
            <person name="Rutten L."/>
            <person name="Van Zeijl A."/>
            <person name="Liu W."/>
            <person name="Santuari L."/>
            <person name="Cao Q."/>
            <person name="Sharma T."/>
            <person name="Shen D."/>
            <person name="Roswanjaya Y."/>
            <person name="Wardhani T."/>
            <person name="Kalhor M.S."/>
            <person name="Jansen J."/>
            <person name="Van den Hoogen J."/>
            <person name="Gungor B."/>
            <person name="Hartog M."/>
            <person name="Hontelez J."/>
            <person name="Verver J."/>
            <person name="Yang W.-C."/>
            <person name="Schijlen E."/>
            <person name="Repin R."/>
            <person name="Schilthuizen M."/>
            <person name="Schranz E."/>
            <person name="Heidstra R."/>
            <person name="Miyata K."/>
            <person name="Fedorova E."/>
            <person name="Kohlen W."/>
            <person name="Bisseling T."/>
            <person name="Smit S."/>
            <person name="Geurts R."/>
        </authorList>
    </citation>
    <scope>NUCLEOTIDE SEQUENCE [LARGE SCALE GENOMIC DNA]</scope>
    <source>
        <strain evidence="2">cv. WU1-14</strain>
    </source>
</reference>
<feature type="non-terminal residue" evidence="1">
    <location>
        <position position="58"/>
    </location>
</feature>
<keyword evidence="2" id="KW-1185">Reference proteome</keyword>
<dbReference type="Proteomes" id="UP000237105">
    <property type="component" value="Unassembled WGS sequence"/>
</dbReference>